<dbReference type="EMBL" id="LWLN01000001">
    <property type="protein sequence ID" value="OLZ40882.1"/>
    <property type="molecule type" value="Genomic_DNA"/>
</dbReference>
<dbReference type="OrthoDB" id="166015at2157"/>
<comment type="caution">
    <text evidence="2">The sequence shown here is derived from an EMBL/GenBank/DDBJ whole genome shotgun (WGS) entry which is preliminary data.</text>
</comment>
<gene>
    <name evidence="2" type="ORF">A6E15_07705</name>
</gene>
<keyword evidence="3" id="KW-1185">Reference proteome</keyword>
<dbReference type="RefSeq" id="WP_076145268.1">
    <property type="nucleotide sequence ID" value="NZ_LWLN01000001.1"/>
</dbReference>
<evidence type="ECO:0000313" key="3">
    <source>
        <dbReference type="Proteomes" id="UP000189370"/>
    </source>
</evidence>
<proteinExistence type="predicted"/>
<sequence>MVDKTLSADEVTREEAAERLRALADEIDGTEAASVRTGNKTVDLSPPESIAYEVGVRERSSILRGQRETVTVKLDWKPPKTTEGTEAADAE</sequence>
<name>A0A1S8AW31_9EURY</name>
<dbReference type="InterPro" id="IPR027598">
    <property type="entry name" value="Amphi-Trp_dom"/>
</dbReference>
<organism evidence="2 3">
    <name type="scientific">Natrinema saccharevitans</name>
    <dbReference type="NCBI Taxonomy" id="301967"/>
    <lineage>
        <taxon>Archaea</taxon>
        <taxon>Methanobacteriati</taxon>
        <taxon>Methanobacteriota</taxon>
        <taxon>Stenosarchaea group</taxon>
        <taxon>Halobacteria</taxon>
        <taxon>Halobacteriales</taxon>
        <taxon>Natrialbaceae</taxon>
        <taxon>Natrinema</taxon>
    </lineage>
</organism>
<evidence type="ECO:0000313" key="2">
    <source>
        <dbReference type="EMBL" id="OLZ40882.1"/>
    </source>
</evidence>
<dbReference type="NCBIfam" id="TIGR04354">
    <property type="entry name" value="amphi-Trp"/>
    <property type="match status" value="1"/>
</dbReference>
<feature type="domain" description="Amphi-Trp" evidence="1">
    <location>
        <begin position="9"/>
        <end position="84"/>
    </location>
</feature>
<reference evidence="3" key="1">
    <citation type="submission" date="2016-04" db="EMBL/GenBank/DDBJ databases">
        <authorList>
            <person name="Chen S.-C."/>
            <person name="Lai M.-C."/>
        </authorList>
    </citation>
    <scope>NUCLEOTIDE SEQUENCE [LARGE SCALE GENOMIC DNA]</scope>
    <source>
        <strain evidence="3">AB14</strain>
    </source>
</reference>
<protein>
    <submittedName>
        <fullName evidence="2">Amphi-Trp domain-containing protein</fullName>
    </submittedName>
</protein>
<dbReference type="Proteomes" id="UP000189370">
    <property type="component" value="Unassembled WGS sequence"/>
</dbReference>
<dbReference type="AlphaFoldDB" id="A0A1S8AW31"/>
<evidence type="ECO:0000259" key="1">
    <source>
        <dbReference type="Pfam" id="PF20068"/>
    </source>
</evidence>
<accession>A0A1S8AW31</accession>
<dbReference type="Pfam" id="PF20068">
    <property type="entry name" value="Amphi-Trp"/>
    <property type="match status" value="1"/>
</dbReference>